<dbReference type="GO" id="GO:0044877">
    <property type="term" value="F:protein-containing complex binding"/>
    <property type="evidence" value="ECO:0007669"/>
    <property type="project" value="InterPro"/>
</dbReference>
<keyword evidence="7" id="KW-0143">Chaperone</keyword>
<dbReference type="InterPro" id="IPR026039">
    <property type="entry name" value="YfgM"/>
</dbReference>
<evidence type="ECO:0000259" key="9">
    <source>
        <dbReference type="Pfam" id="PF09976"/>
    </source>
</evidence>
<evidence type="ECO:0000256" key="4">
    <source>
        <dbReference type="ARBA" id="ARBA00022692"/>
    </source>
</evidence>
<dbReference type="STRING" id="1827387.A4S15_13945"/>
<dbReference type="Pfam" id="PF09976">
    <property type="entry name" value="TPR_21"/>
    <property type="match status" value="1"/>
</dbReference>
<dbReference type="AlphaFoldDB" id="A0A1W9HR88"/>
<accession>A0A1W9HR88</accession>
<protein>
    <recommendedName>
        <fullName evidence="9">Ancillary SecYEG translocon subunit/Cell division coordinator CpoB TPR domain-containing protein</fullName>
    </recommendedName>
</protein>
<sequence length="225" mass="23889">MSDIFSEIDEDLRRDRLKSVWQRYQWLIVGVVALFIAAVGGWRGYSAWRASQADTFGDRYLAAISLAEAGKSDDAAAALAALSRTGAPGYTALAALREAGELAAAGKVTEAVAAFDRVAANTSQRQSLRDVAKIRAAFLLIDTAPADVAPRLLPLLTPAGSFRHMAREAVGLAAYKRADLATARTTFETLVSDPEVPADLRNRANLLLTLLAGEGASAASVETKQ</sequence>
<keyword evidence="6 8" id="KW-0472">Membrane</keyword>
<evidence type="ECO:0000313" key="11">
    <source>
        <dbReference type="Proteomes" id="UP000192872"/>
    </source>
</evidence>
<evidence type="ECO:0000256" key="1">
    <source>
        <dbReference type="ARBA" id="ARBA00004167"/>
    </source>
</evidence>
<dbReference type="PANTHER" id="PTHR38035">
    <property type="entry name" value="UPF0070 PROTEIN YFGM"/>
    <property type="match status" value="1"/>
</dbReference>
<gene>
    <name evidence="10" type="ORF">A4S15_13945</name>
</gene>
<feature type="domain" description="Ancillary SecYEG translocon subunit/Cell division coordinator CpoB TPR" evidence="9">
    <location>
        <begin position="18"/>
        <end position="189"/>
    </location>
</feature>
<keyword evidence="3" id="KW-1003">Cell membrane</keyword>
<proteinExistence type="predicted"/>
<keyword evidence="4 8" id="KW-0812">Transmembrane</keyword>
<comment type="subcellular location">
    <subcellularLocation>
        <location evidence="2">Cell membrane</location>
    </subcellularLocation>
    <subcellularLocation>
        <location evidence="1">Membrane</location>
        <topology evidence="1">Single-pass membrane protein</topology>
    </subcellularLocation>
</comment>
<evidence type="ECO:0000256" key="3">
    <source>
        <dbReference type="ARBA" id="ARBA00022475"/>
    </source>
</evidence>
<comment type="caution">
    <text evidence="10">The sequence shown here is derived from an EMBL/GenBank/DDBJ whole genome shotgun (WGS) entry which is preliminary data.</text>
</comment>
<reference evidence="10 11" key="1">
    <citation type="journal article" date="2017" name="Water Res.">
        <title>Comammox in drinking water systems.</title>
        <authorList>
            <person name="Wang Y."/>
            <person name="Ma L."/>
            <person name="Mao Y."/>
            <person name="Jiang X."/>
            <person name="Xia Y."/>
            <person name="Yu K."/>
            <person name="Li B."/>
            <person name="Zhang T."/>
        </authorList>
    </citation>
    <scope>NUCLEOTIDE SEQUENCE [LARGE SCALE GENOMIC DNA]</scope>
    <source>
        <strain evidence="10">SG_bin8</strain>
    </source>
</reference>
<dbReference type="EMBL" id="LWDL01000029">
    <property type="protein sequence ID" value="OQW49985.1"/>
    <property type="molecule type" value="Genomic_DNA"/>
</dbReference>
<evidence type="ECO:0000256" key="5">
    <source>
        <dbReference type="ARBA" id="ARBA00022989"/>
    </source>
</evidence>
<organism evidence="10 11">
    <name type="scientific">Candidatus Raskinella chloraquaticus</name>
    <dbReference type="NCBI Taxonomy" id="1951219"/>
    <lineage>
        <taxon>Bacteria</taxon>
        <taxon>Pseudomonadati</taxon>
        <taxon>Pseudomonadota</taxon>
        <taxon>Alphaproteobacteria</taxon>
        <taxon>Hyphomicrobiales</taxon>
        <taxon>Phreatobacteraceae</taxon>
        <taxon>Candidatus Raskinella</taxon>
    </lineage>
</organism>
<evidence type="ECO:0000256" key="2">
    <source>
        <dbReference type="ARBA" id="ARBA00004236"/>
    </source>
</evidence>
<dbReference type="GO" id="GO:0005886">
    <property type="term" value="C:plasma membrane"/>
    <property type="evidence" value="ECO:0007669"/>
    <property type="project" value="UniProtKB-SubCell"/>
</dbReference>
<dbReference type="InterPro" id="IPR018704">
    <property type="entry name" value="SecYEG/CpoB_TPR"/>
</dbReference>
<dbReference type="RefSeq" id="WP_376800739.1">
    <property type="nucleotide sequence ID" value="NZ_DBNB01000029.1"/>
</dbReference>
<evidence type="ECO:0000256" key="8">
    <source>
        <dbReference type="SAM" id="Phobius"/>
    </source>
</evidence>
<keyword evidence="5 8" id="KW-1133">Transmembrane helix</keyword>
<evidence type="ECO:0000313" key="10">
    <source>
        <dbReference type="EMBL" id="OQW49985.1"/>
    </source>
</evidence>
<name>A0A1W9HR88_9HYPH</name>
<feature type="transmembrane region" description="Helical" evidence="8">
    <location>
        <begin position="24"/>
        <end position="42"/>
    </location>
</feature>
<dbReference type="PANTHER" id="PTHR38035:SF1">
    <property type="entry name" value="ANCILLARY SECYEG TRANSLOCON SUBUNIT"/>
    <property type="match status" value="1"/>
</dbReference>
<evidence type="ECO:0000256" key="6">
    <source>
        <dbReference type="ARBA" id="ARBA00023136"/>
    </source>
</evidence>
<dbReference type="Proteomes" id="UP000192872">
    <property type="component" value="Unassembled WGS sequence"/>
</dbReference>
<evidence type="ECO:0000256" key="7">
    <source>
        <dbReference type="ARBA" id="ARBA00023186"/>
    </source>
</evidence>